<dbReference type="Gene3D" id="3.40.640.10">
    <property type="entry name" value="Type I PLP-dependent aspartate aminotransferase-like (Major domain)"/>
    <property type="match status" value="1"/>
</dbReference>
<dbReference type="PATRIC" id="fig|167964.4.peg.1171"/>
<comment type="caution">
    <text evidence="8">The sequence shown here is derived from an EMBL/GenBank/DDBJ whole genome shotgun (WGS) entry which is preliminary data.</text>
</comment>
<dbReference type="InterPro" id="IPR015424">
    <property type="entry name" value="PyrdxlP-dep_Trfase"/>
</dbReference>
<evidence type="ECO:0000256" key="1">
    <source>
        <dbReference type="ARBA" id="ARBA00001933"/>
    </source>
</evidence>
<dbReference type="GO" id="GO:0008483">
    <property type="term" value="F:transaminase activity"/>
    <property type="evidence" value="ECO:0007669"/>
    <property type="project" value="UniProtKB-KW"/>
</dbReference>
<gene>
    <name evidence="8" type="ORF">XD73_1153</name>
</gene>
<evidence type="ECO:0000256" key="5">
    <source>
        <dbReference type="ARBA" id="ARBA00022679"/>
    </source>
</evidence>
<evidence type="ECO:0000259" key="7">
    <source>
        <dbReference type="Pfam" id="PF00155"/>
    </source>
</evidence>
<evidence type="ECO:0000256" key="4">
    <source>
        <dbReference type="ARBA" id="ARBA00022576"/>
    </source>
</evidence>
<dbReference type="InterPro" id="IPR050859">
    <property type="entry name" value="Class-I_PLP-dep_aminotransf"/>
</dbReference>
<dbReference type="InterPro" id="IPR015422">
    <property type="entry name" value="PyrdxlP-dep_Trfase_small"/>
</dbReference>
<evidence type="ECO:0000256" key="2">
    <source>
        <dbReference type="ARBA" id="ARBA00007441"/>
    </source>
</evidence>
<dbReference type="GO" id="GO:0030170">
    <property type="term" value="F:pyridoxal phosphate binding"/>
    <property type="evidence" value="ECO:0007669"/>
    <property type="project" value="InterPro"/>
</dbReference>
<dbReference type="InterPro" id="IPR015421">
    <property type="entry name" value="PyrdxlP-dep_Trfase_major"/>
</dbReference>
<sequence length="406" mass="45601">MHTLWDERFALRTDNIKSSAIRELLKITSLPDVISFAGGLPAPDVFPIERFKEASDIVLTEMGEKALQYGTTEGYQPLREMIARNAGKYGLKISADNVLITTGSQQALDLMGKIFINRGDRVLVESPTYLGAIQAWNAYGVKYVTIPFDKDGMQTQELEARLRLGIKFIYVLPNFQNPTGVTLSRERRKQLVEVANAYGVPIFEDDPYGQLRYEGEHIPPVVVLDDEIRAKEFPIYSGNVIYTSTFSKILAPGLRLAWVVAPVEVIKKLVQAKQGCDLNTSTLNQYLAYQVANDPWMKSHICVIRKTYKERRDMMLKALEEYMPEGVQWTKPKGGLFLWVTLPECIDTQAIFPAAVEQKVAFVPGGSFHPKGGGHNTMRLNFSNSKPDLIVEGIKRLANVVKDNLI</sequence>
<keyword evidence="6" id="KW-0663">Pyridoxal phosphate</keyword>
<dbReference type="CDD" id="cd00609">
    <property type="entry name" value="AAT_like"/>
    <property type="match status" value="1"/>
</dbReference>
<dbReference type="SUPFAM" id="SSF53383">
    <property type="entry name" value="PLP-dependent transferases"/>
    <property type="match status" value="1"/>
</dbReference>
<comment type="cofactor">
    <cofactor evidence="1">
        <name>pyridoxal 5'-phosphate</name>
        <dbReference type="ChEBI" id="CHEBI:597326"/>
    </cofactor>
</comment>
<dbReference type="InterPro" id="IPR004839">
    <property type="entry name" value="Aminotransferase_I/II_large"/>
</dbReference>
<dbReference type="Proteomes" id="UP000064249">
    <property type="component" value="Unassembled WGS sequence"/>
</dbReference>
<dbReference type="Pfam" id="PF00155">
    <property type="entry name" value="Aminotran_1_2"/>
    <property type="match status" value="1"/>
</dbReference>
<protein>
    <submittedName>
        <fullName evidence="8">Aminotransferase</fullName>
    </submittedName>
</protein>
<feature type="domain" description="Aminotransferase class I/classII large" evidence="7">
    <location>
        <begin position="49"/>
        <end position="396"/>
    </location>
</feature>
<dbReference type="EMBL" id="LGFU01000101">
    <property type="protein sequence ID" value="KUK45973.1"/>
    <property type="molecule type" value="Genomic_DNA"/>
</dbReference>
<comment type="similarity">
    <text evidence="2">Belongs to the class-I pyridoxal-phosphate-dependent aminotransferase family.</text>
</comment>
<evidence type="ECO:0000313" key="8">
    <source>
        <dbReference type="EMBL" id="KUK45973.1"/>
    </source>
</evidence>
<dbReference type="PANTHER" id="PTHR42790">
    <property type="entry name" value="AMINOTRANSFERASE"/>
    <property type="match status" value="1"/>
</dbReference>
<comment type="subunit">
    <text evidence="3">Homodimer.</text>
</comment>
<dbReference type="Gene3D" id="3.90.1150.10">
    <property type="entry name" value="Aspartate Aminotransferase, domain 1"/>
    <property type="match status" value="1"/>
</dbReference>
<accession>A0A117LGI1</accession>
<dbReference type="PANTHER" id="PTHR42790:SF19">
    <property type="entry name" value="KYNURENINE_ALPHA-AMINOADIPATE AMINOTRANSFERASE, MITOCHONDRIAL"/>
    <property type="match status" value="1"/>
</dbReference>
<dbReference type="FunFam" id="3.40.640.10:FF:000053">
    <property type="entry name" value="Aminotransferase, class I"/>
    <property type="match status" value="1"/>
</dbReference>
<proteinExistence type="inferred from homology"/>
<organism evidence="8 9">
    <name type="scientific">Anaerolinea thermophila</name>
    <dbReference type="NCBI Taxonomy" id="167964"/>
    <lineage>
        <taxon>Bacteria</taxon>
        <taxon>Bacillati</taxon>
        <taxon>Chloroflexota</taxon>
        <taxon>Anaerolineae</taxon>
        <taxon>Anaerolineales</taxon>
        <taxon>Anaerolineaceae</taxon>
        <taxon>Anaerolinea</taxon>
    </lineage>
</organism>
<dbReference type="AlphaFoldDB" id="A0A117LGI1"/>
<reference evidence="8 9" key="1">
    <citation type="journal article" date="2015" name="MBio">
        <title>Genome-Resolved Metagenomic Analysis Reveals Roles for Candidate Phyla and Other Microbial Community Members in Biogeochemical Transformations in Oil Reservoirs.</title>
        <authorList>
            <person name="Hu P."/>
            <person name="Tom L."/>
            <person name="Singh A."/>
            <person name="Thomas B.C."/>
            <person name="Baker B.J."/>
            <person name="Piceno Y.M."/>
            <person name="Andersen G.L."/>
            <person name="Banfield J.F."/>
        </authorList>
    </citation>
    <scope>NUCLEOTIDE SEQUENCE [LARGE SCALE GENOMIC DNA]</scope>
    <source>
        <strain evidence="8">46_16</strain>
    </source>
</reference>
<keyword evidence="5 8" id="KW-0808">Transferase</keyword>
<name>A0A117LGI1_9CHLR</name>
<evidence type="ECO:0000256" key="6">
    <source>
        <dbReference type="ARBA" id="ARBA00022898"/>
    </source>
</evidence>
<evidence type="ECO:0000313" key="9">
    <source>
        <dbReference type="Proteomes" id="UP000064249"/>
    </source>
</evidence>
<dbReference type="GO" id="GO:1901605">
    <property type="term" value="P:alpha-amino acid metabolic process"/>
    <property type="evidence" value="ECO:0007669"/>
    <property type="project" value="TreeGrafter"/>
</dbReference>
<keyword evidence="4 8" id="KW-0032">Aminotransferase</keyword>
<evidence type="ECO:0000256" key="3">
    <source>
        <dbReference type="ARBA" id="ARBA00011738"/>
    </source>
</evidence>